<dbReference type="KEGG" id="nst:Nstercoris_02297"/>
<sequence>MECELERLNASSFADSVSMNGFSFAINVSQIMRQMRAEPVLNASHYS</sequence>
<dbReference type="Proteomes" id="UP000316473">
    <property type="component" value="Plasmid plasmid 1"/>
</dbReference>
<name>A0A4Y1YQB1_9PROT</name>
<evidence type="ECO:0000313" key="2">
    <source>
        <dbReference type="Proteomes" id="UP000316473"/>
    </source>
</evidence>
<keyword evidence="2" id="KW-1185">Reference proteome</keyword>
<organism evidence="1 2">
    <name type="scientific">Nitrosomonas stercoris</name>
    <dbReference type="NCBI Taxonomy" id="1444684"/>
    <lineage>
        <taxon>Bacteria</taxon>
        <taxon>Pseudomonadati</taxon>
        <taxon>Pseudomonadota</taxon>
        <taxon>Betaproteobacteria</taxon>
        <taxon>Nitrosomonadales</taxon>
        <taxon>Nitrosomonadaceae</taxon>
        <taxon>Nitrosomonas</taxon>
    </lineage>
</organism>
<geneLocation type="plasmid" evidence="2">
    <name>1 dna</name>
</geneLocation>
<evidence type="ECO:0000313" key="1">
    <source>
        <dbReference type="EMBL" id="BBL36018.1"/>
    </source>
</evidence>
<dbReference type="AlphaFoldDB" id="A0A4Y1YQB1"/>
<accession>A0A4Y1YQB1</accession>
<gene>
    <name evidence="1" type="ORF">Nstercoris_02297</name>
</gene>
<dbReference type="EMBL" id="AP019756">
    <property type="protein sequence ID" value="BBL36018.1"/>
    <property type="molecule type" value="Genomic_DNA"/>
</dbReference>
<reference evidence="1 2" key="1">
    <citation type="submission" date="2019-06" db="EMBL/GenBank/DDBJ databases">
        <title>Nitrosomonas stercoris KYUHI-S whole genome shotgun sequence.</title>
        <authorList>
            <person name="Nakagawa T."/>
            <person name="Tsuchiya Y."/>
            <person name="Takahashi R."/>
        </authorList>
    </citation>
    <scope>NUCLEOTIDE SEQUENCE [LARGE SCALE GENOMIC DNA]</scope>
    <source>
        <strain evidence="1 2">KYUHI-S</strain>
        <plasmid evidence="2">1 dna</plasmid>
    </source>
</reference>
<protein>
    <submittedName>
        <fullName evidence="1">Uncharacterized protein</fullName>
    </submittedName>
</protein>
<proteinExistence type="predicted"/>
<keyword evidence="1" id="KW-0614">Plasmid</keyword>